<sequence>MAKTRTRRWNSLLGILCVCLVALAGVQFQFVSPANAAGADARNFNAGNIISDSLFYDGNAMTAADVQTFLNQRVPRCTIGDPGRTAGTPWGTTNIAQNCLRDYSMNTVSKAANNYCGAYAGRSGESAAEIIAKVGRACGISQRVLLITLEKEQSLVSDSWPTVRQLDVATGYACPDSGPNWAANCNPQYYGFQNQVYYAAWQLKVYRAHSDQYNYKPFRTNTIQWHPNPECGSSQVYIENWATAALYIYTPYRPNQASLNAQWGTGDSCSTYGNRNFYMFYTSWFGSTQGISHANLDSASGEYGGIRVNGWARKLTDPSTAYVWANVYDASNTLVTNKLIAANQPLAWFNGQFPGWGNNHGFNDLVSAPPGTYRVELFNTSVNSEFIASRTVTVPIGQGHVDSVSQAVGGIRVQGWSVDFRTGGAADTVKVVLDGKNPPLTYPANKPTSWINTLFPGMGNDHAFDFVVPASTGKHTICVYGAAGLLQPCSTITLGHAERGSLDVAERAEGGVRVAGWAVDLASASPSSVDVTVNGVKATVLADKPVSWFEALYPGAGTGHGFDAVVPVAVPKSGNYEVCIFGKVTGQRLSCRNAQLLGGESTSFDSATATVGQIRITGWSAVLGKPDPSYIWVNVDGVGQMYGANANLPWFNNYAPGSGNNHGFDISFAATTGRHEVCVYTARTGASAGCRVVHVPAPAEQGHLDGVTLDAASQTLRVWGWSHIAGQPAPSYVWIDVNGSGRPYQANVELGWFNSFAPGQGNAHGFDVTLPANRGANRVCVSGMGGPTAYGCQTVTLP</sequence>
<organism evidence="2 3">
    <name type="scientific">Leucobacter ruminantium</name>
    <dbReference type="NCBI Taxonomy" id="1289170"/>
    <lineage>
        <taxon>Bacteria</taxon>
        <taxon>Bacillati</taxon>
        <taxon>Actinomycetota</taxon>
        <taxon>Actinomycetes</taxon>
        <taxon>Micrococcales</taxon>
        <taxon>Microbacteriaceae</taxon>
        <taxon>Leucobacter</taxon>
    </lineage>
</organism>
<keyword evidence="3" id="KW-1185">Reference proteome</keyword>
<protein>
    <submittedName>
        <fullName evidence="2">Glycosyltransferase</fullName>
    </submittedName>
</protein>
<dbReference type="Proteomes" id="UP000664398">
    <property type="component" value="Unassembled WGS sequence"/>
</dbReference>
<gene>
    <name evidence="2" type="ORF">J4H91_09495</name>
</gene>
<comment type="caution">
    <text evidence="2">The sequence shown here is derived from an EMBL/GenBank/DDBJ whole genome shotgun (WGS) entry which is preliminary data.</text>
</comment>
<dbReference type="RefSeq" id="WP_208046026.1">
    <property type="nucleotide sequence ID" value="NZ_JAGDYL010000015.1"/>
</dbReference>
<name>A0A939RUC1_9MICO</name>
<accession>A0A939RUC1</accession>
<feature type="signal peptide" evidence="1">
    <location>
        <begin position="1"/>
        <end position="36"/>
    </location>
</feature>
<dbReference type="AlphaFoldDB" id="A0A939RUC1"/>
<reference evidence="2" key="1">
    <citation type="submission" date="2021-03" db="EMBL/GenBank/DDBJ databases">
        <title>Leucobacter chromiisoli sp. nov., isolated from chromium-containing soil of chemical plant.</title>
        <authorList>
            <person name="Xu Z."/>
        </authorList>
    </citation>
    <scope>NUCLEOTIDE SEQUENCE</scope>
    <source>
        <strain evidence="2">A2</strain>
    </source>
</reference>
<proteinExistence type="predicted"/>
<evidence type="ECO:0000256" key="1">
    <source>
        <dbReference type="SAM" id="SignalP"/>
    </source>
</evidence>
<evidence type="ECO:0000313" key="2">
    <source>
        <dbReference type="EMBL" id="MBO1805550.1"/>
    </source>
</evidence>
<keyword evidence="1" id="KW-0732">Signal</keyword>
<evidence type="ECO:0000313" key="3">
    <source>
        <dbReference type="Proteomes" id="UP000664398"/>
    </source>
</evidence>
<dbReference type="EMBL" id="JAGDYL010000015">
    <property type="protein sequence ID" value="MBO1805550.1"/>
    <property type="molecule type" value="Genomic_DNA"/>
</dbReference>
<feature type="chain" id="PRO_5037439718" evidence="1">
    <location>
        <begin position="37"/>
        <end position="798"/>
    </location>
</feature>